<feature type="domain" description="Gfo/Idh/MocA-like oxidoreductase N-terminal" evidence="4">
    <location>
        <begin position="5"/>
        <end position="122"/>
    </location>
</feature>
<feature type="domain" description="Gfo/Idh/MocA-like oxidoreductase C-terminal" evidence="5">
    <location>
        <begin position="134"/>
        <end position="342"/>
    </location>
</feature>
<dbReference type="InterPro" id="IPR004104">
    <property type="entry name" value="Gfo/Idh/MocA-like_OxRdtase_C"/>
</dbReference>
<dbReference type="EMBL" id="JAJEWP010000001">
    <property type="protein sequence ID" value="MCC2615694.1"/>
    <property type="molecule type" value="Genomic_DNA"/>
</dbReference>
<dbReference type="PANTHER" id="PTHR43708:SF5">
    <property type="entry name" value="CONSERVED EXPRESSED OXIDOREDUCTASE (EUROFUNG)-RELATED"/>
    <property type="match status" value="1"/>
</dbReference>
<dbReference type="InterPro" id="IPR000683">
    <property type="entry name" value="Gfo/Idh/MocA-like_OxRdtase_N"/>
</dbReference>
<evidence type="ECO:0000256" key="3">
    <source>
        <dbReference type="ARBA" id="ARBA00023002"/>
    </source>
</evidence>
<evidence type="ECO:0000259" key="5">
    <source>
        <dbReference type="Pfam" id="PF02894"/>
    </source>
</evidence>
<dbReference type="Pfam" id="PF01408">
    <property type="entry name" value="GFO_IDH_MocA"/>
    <property type="match status" value="1"/>
</dbReference>
<accession>A0ABS8G5C8</accession>
<comment type="caution">
    <text evidence="6">The sequence shown here is derived from an EMBL/GenBank/DDBJ whole genome shotgun (WGS) entry which is preliminary data.</text>
</comment>
<keyword evidence="7" id="KW-1185">Reference proteome</keyword>
<protein>
    <submittedName>
        <fullName evidence="6">Oxidoreductase</fullName>
    </submittedName>
</protein>
<evidence type="ECO:0000313" key="7">
    <source>
        <dbReference type="Proteomes" id="UP001520878"/>
    </source>
</evidence>
<dbReference type="Gene3D" id="3.40.50.720">
    <property type="entry name" value="NAD(P)-binding Rossmann-like Domain"/>
    <property type="match status" value="1"/>
</dbReference>
<name>A0ABS8G5C8_9ALTE</name>
<reference evidence="6 7" key="1">
    <citation type="submission" date="2021-10" db="EMBL/GenBank/DDBJ databases">
        <title>Draft genome of Aestuariibacter halophilus JC2043.</title>
        <authorList>
            <person name="Emsley S.A."/>
            <person name="Pfannmuller K.M."/>
            <person name="Ushijima B."/>
            <person name="Saw J.H."/>
            <person name="Videau P."/>
        </authorList>
    </citation>
    <scope>NUCLEOTIDE SEQUENCE [LARGE SCALE GENOMIC DNA]</scope>
    <source>
        <strain evidence="6 7">JC2043</strain>
    </source>
</reference>
<dbReference type="Pfam" id="PF02894">
    <property type="entry name" value="GFO_IDH_MocA_C"/>
    <property type="match status" value="1"/>
</dbReference>
<dbReference type="PANTHER" id="PTHR43708">
    <property type="entry name" value="CONSERVED EXPRESSED OXIDOREDUCTASE (EUROFUNG)"/>
    <property type="match status" value="1"/>
</dbReference>
<keyword evidence="2" id="KW-0732">Signal</keyword>
<dbReference type="InterPro" id="IPR051317">
    <property type="entry name" value="Gfo/Idh/MocA_oxidoreduct"/>
</dbReference>
<evidence type="ECO:0000313" key="6">
    <source>
        <dbReference type="EMBL" id="MCC2615694.1"/>
    </source>
</evidence>
<proteinExistence type="inferred from homology"/>
<comment type="similarity">
    <text evidence="1">Belongs to the Gfo/Idh/MocA family.</text>
</comment>
<keyword evidence="3" id="KW-0560">Oxidoreductase</keyword>
<dbReference type="Gene3D" id="3.30.360.10">
    <property type="entry name" value="Dihydrodipicolinate Reductase, domain 2"/>
    <property type="match status" value="1"/>
</dbReference>
<dbReference type="SUPFAM" id="SSF51735">
    <property type="entry name" value="NAD(P)-binding Rossmann-fold domains"/>
    <property type="match status" value="1"/>
</dbReference>
<evidence type="ECO:0000256" key="1">
    <source>
        <dbReference type="ARBA" id="ARBA00010928"/>
    </source>
</evidence>
<organism evidence="6 7">
    <name type="scientific">Fluctibacter halophilus</name>
    <dbReference type="NCBI Taxonomy" id="226011"/>
    <lineage>
        <taxon>Bacteria</taxon>
        <taxon>Pseudomonadati</taxon>
        <taxon>Pseudomonadota</taxon>
        <taxon>Gammaproteobacteria</taxon>
        <taxon>Alteromonadales</taxon>
        <taxon>Alteromonadaceae</taxon>
        <taxon>Fluctibacter</taxon>
    </lineage>
</organism>
<evidence type="ECO:0000259" key="4">
    <source>
        <dbReference type="Pfam" id="PF01408"/>
    </source>
</evidence>
<dbReference type="NCBIfam" id="NF008607">
    <property type="entry name" value="PRK11579.1"/>
    <property type="match status" value="1"/>
</dbReference>
<evidence type="ECO:0000256" key="2">
    <source>
        <dbReference type="ARBA" id="ARBA00022729"/>
    </source>
</evidence>
<gene>
    <name evidence="6" type="ORF">LJ739_05520</name>
</gene>
<sequence>MMTPIKVGLVGFGFSATTFHLPFLNALACFAVRGVMSSRPDDVRAVLPDVTVCDTIDALCENPDIELVVITAPNAHHYGLANTAIAAGKHVVVDKPFVTRSADGQALIDAAKQQGTVLSVFHNRRWDGDFLSVKQLLAEKRLGELRYMSSHFDRFRPQVRDRWRETDQDGGGILYDLGPHLIDQALVLFGYPQALTAHCETLRENGKTCDFFDVMLHYPGLKVRLHSSPFNAAPNPRFSLQGTLGSAVFTGLDPQEDQLKRGVLPGSAGWGEYPQEQFAQVYLSEQQQLLQPQSGDYAHYYRQLAEAIRLNEKPSVTASSALQSIQLLEYAVQSSNDGKTICF</sequence>
<dbReference type="InterPro" id="IPR036291">
    <property type="entry name" value="NAD(P)-bd_dom_sf"/>
</dbReference>
<dbReference type="Proteomes" id="UP001520878">
    <property type="component" value="Unassembled WGS sequence"/>
</dbReference>